<dbReference type="EMBL" id="JABBWK010000089">
    <property type="protein sequence ID" value="KAG1893874.1"/>
    <property type="molecule type" value="Genomic_DNA"/>
</dbReference>
<sequence length="79" mass="8999">MAVNQAFMLQGDSMRSTPLLLTDMINDGIRLLIYAGNAGEYDVQLHGAYVTSYLFRHMVPYDQPEAALDMMVRWIMDIV</sequence>
<dbReference type="AlphaFoldDB" id="A0AAD4DU69"/>
<keyword evidence="2" id="KW-1185">Reference proteome</keyword>
<proteinExistence type="predicted"/>
<dbReference type="Gene3D" id="3.40.50.1820">
    <property type="entry name" value="alpha/beta hydrolase"/>
    <property type="match status" value="1"/>
</dbReference>
<organism evidence="1 2">
    <name type="scientific">Suillus fuscotomentosus</name>
    <dbReference type="NCBI Taxonomy" id="1912939"/>
    <lineage>
        <taxon>Eukaryota</taxon>
        <taxon>Fungi</taxon>
        <taxon>Dikarya</taxon>
        <taxon>Basidiomycota</taxon>
        <taxon>Agaricomycotina</taxon>
        <taxon>Agaricomycetes</taxon>
        <taxon>Agaricomycetidae</taxon>
        <taxon>Boletales</taxon>
        <taxon>Suillineae</taxon>
        <taxon>Suillaceae</taxon>
        <taxon>Suillus</taxon>
    </lineage>
</organism>
<gene>
    <name evidence="1" type="ORF">F5891DRAFT_1281897</name>
</gene>
<evidence type="ECO:0000313" key="2">
    <source>
        <dbReference type="Proteomes" id="UP001195769"/>
    </source>
</evidence>
<accession>A0AAD4DU69</accession>
<dbReference type="SUPFAM" id="SSF53474">
    <property type="entry name" value="alpha/beta-Hydrolases"/>
    <property type="match status" value="1"/>
</dbReference>
<evidence type="ECO:0000313" key="1">
    <source>
        <dbReference type="EMBL" id="KAG1893874.1"/>
    </source>
</evidence>
<name>A0AAD4DU69_9AGAM</name>
<comment type="caution">
    <text evidence="1">The sequence shown here is derived from an EMBL/GenBank/DDBJ whole genome shotgun (WGS) entry which is preliminary data.</text>
</comment>
<protein>
    <submittedName>
        <fullName evidence="1">Uncharacterized protein</fullName>
    </submittedName>
</protein>
<dbReference type="RefSeq" id="XP_041219450.1">
    <property type="nucleotide sequence ID" value="XM_041370508.1"/>
</dbReference>
<dbReference type="GeneID" id="64664806"/>
<dbReference type="InterPro" id="IPR029058">
    <property type="entry name" value="AB_hydrolase_fold"/>
</dbReference>
<reference evidence="1" key="1">
    <citation type="journal article" date="2020" name="New Phytol.">
        <title>Comparative genomics reveals dynamic genome evolution in host specialist ectomycorrhizal fungi.</title>
        <authorList>
            <person name="Lofgren L.A."/>
            <person name="Nguyen N.H."/>
            <person name="Vilgalys R."/>
            <person name="Ruytinx J."/>
            <person name="Liao H.L."/>
            <person name="Branco S."/>
            <person name="Kuo A."/>
            <person name="LaButti K."/>
            <person name="Lipzen A."/>
            <person name="Andreopoulos W."/>
            <person name="Pangilinan J."/>
            <person name="Riley R."/>
            <person name="Hundley H."/>
            <person name="Na H."/>
            <person name="Barry K."/>
            <person name="Grigoriev I.V."/>
            <person name="Stajich J.E."/>
            <person name="Kennedy P.G."/>
        </authorList>
    </citation>
    <scope>NUCLEOTIDE SEQUENCE</scope>
    <source>
        <strain evidence="1">FC203</strain>
    </source>
</reference>
<dbReference type="Proteomes" id="UP001195769">
    <property type="component" value="Unassembled WGS sequence"/>
</dbReference>